<evidence type="ECO:0000259" key="1">
    <source>
        <dbReference type="Pfam" id="PF01402"/>
    </source>
</evidence>
<dbReference type="EMBL" id="AOHV01000050">
    <property type="protein sequence ID" value="ELY32579.1"/>
    <property type="molecule type" value="Genomic_DNA"/>
</dbReference>
<evidence type="ECO:0000313" key="3">
    <source>
        <dbReference type="EMBL" id="ELY32579.1"/>
    </source>
</evidence>
<dbReference type="KEGG" id="hje:HacjB3_19648"/>
<dbReference type="Pfam" id="PF01402">
    <property type="entry name" value="RHH_1"/>
    <property type="match status" value="1"/>
</dbReference>
<name>D8JDB2_HALJB</name>
<protein>
    <recommendedName>
        <fullName evidence="1">Ribbon-helix-helix protein CopG domain-containing protein</fullName>
    </recommendedName>
</protein>
<gene>
    <name evidence="2" type="ordered locus">HacjB3_19648</name>
    <name evidence="3" type="ORF">C497_19409</name>
</gene>
<proteinExistence type="predicted"/>
<reference evidence="2 4" key="1">
    <citation type="journal article" date="2010" name="J. Bacteriol.">
        <title>Complete genome sequence of Halalkalicoccus jeotgali B3(T), an extremely halophilic archaeon.</title>
        <authorList>
            <person name="Roh S.W."/>
            <person name="Nam Y.D."/>
            <person name="Nam S.H."/>
            <person name="Choi S.H."/>
            <person name="Park H.S."/>
            <person name="Bae J.W."/>
        </authorList>
    </citation>
    <scope>NUCLEOTIDE SEQUENCE [LARGE SCALE GENOMIC DNA]</scope>
    <source>
        <strain evidence="2">B3</strain>
        <strain evidence="4">DSM 18796 / CECT 7217 / JCM 14584 / KCTC 4019 / B3</strain>
        <plasmid evidence="4">6</plasmid>
    </source>
</reference>
<sequence>MQSITIKLSSETIDSLNSIAEAEHDGNRSDAVRELLSKGMDYDALEARHKEAQQQLRAVNARQEDVGELVEHVERERELQQRERERRDAPIWQRAKWWVLGRS</sequence>
<dbReference type="Proteomes" id="UP000011645">
    <property type="component" value="Unassembled WGS sequence"/>
</dbReference>
<evidence type="ECO:0000313" key="2">
    <source>
        <dbReference type="EMBL" id="ADJ17264.1"/>
    </source>
</evidence>
<dbReference type="RefSeq" id="WP_008419265.1">
    <property type="nucleotide sequence ID" value="NC_014303.1"/>
</dbReference>
<evidence type="ECO:0000313" key="5">
    <source>
        <dbReference type="Proteomes" id="UP000011645"/>
    </source>
</evidence>
<feature type="domain" description="Ribbon-helix-helix protein CopG" evidence="1">
    <location>
        <begin position="3"/>
        <end position="37"/>
    </location>
</feature>
<dbReference type="AlphaFoldDB" id="D8JDB2"/>
<dbReference type="Proteomes" id="UP000000390">
    <property type="component" value="Plasmid 6"/>
</dbReference>
<dbReference type="GeneID" id="9385833"/>
<keyword evidence="2" id="KW-0614">Plasmid</keyword>
<evidence type="ECO:0000313" key="4">
    <source>
        <dbReference type="Proteomes" id="UP000000390"/>
    </source>
</evidence>
<keyword evidence="5" id="KW-1185">Reference proteome</keyword>
<dbReference type="InterPro" id="IPR002145">
    <property type="entry name" value="CopG"/>
</dbReference>
<dbReference type="HOGENOM" id="CLU_2257261_0_0_2"/>
<geneLocation type="plasmid" evidence="2 4">
    <name>6</name>
</geneLocation>
<reference evidence="3 5" key="2">
    <citation type="journal article" date="2014" name="PLoS Genet.">
        <title>Phylogenetically driven sequencing of extremely halophilic archaea reveals strategies for static and dynamic osmo-response.</title>
        <authorList>
            <person name="Becker E.A."/>
            <person name="Seitzer P.M."/>
            <person name="Tritt A."/>
            <person name="Larsen D."/>
            <person name="Krusor M."/>
            <person name="Yao A.I."/>
            <person name="Wu D."/>
            <person name="Madern D."/>
            <person name="Eisen J.A."/>
            <person name="Darling A.E."/>
            <person name="Facciotti M.T."/>
        </authorList>
    </citation>
    <scope>NUCLEOTIDE SEQUENCE [LARGE SCALE GENOMIC DNA]</scope>
    <source>
        <strain evidence="3">B3</strain>
        <strain evidence="5">DSM 18796 / CECT 7217 / JCM 14584 / KCTC 4019 / B3</strain>
    </source>
</reference>
<dbReference type="GO" id="GO:0006355">
    <property type="term" value="P:regulation of DNA-templated transcription"/>
    <property type="evidence" value="ECO:0007669"/>
    <property type="project" value="InterPro"/>
</dbReference>
<dbReference type="EMBL" id="CP002068">
    <property type="protein sequence ID" value="ADJ17264.1"/>
    <property type="molecule type" value="Genomic_DNA"/>
</dbReference>
<accession>D8JDB2</accession>
<organism evidence="2 4">
    <name type="scientific">Halalkalicoccus jeotgali (strain DSM 18796 / CECT 7217 / JCM 14584 / KCTC 4019 / B3)</name>
    <dbReference type="NCBI Taxonomy" id="795797"/>
    <lineage>
        <taxon>Archaea</taxon>
        <taxon>Methanobacteriati</taxon>
        <taxon>Methanobacteriota</taxon>
        <taxon>Stenosarchaea group</taxon>
        <taxon>Halobacteria</taxon>
        <taxon>Halobacteriales</taxon>
        <taxon>Halococcaceae</taxon>
        <taxon>Halalkalicoccus</taxon>
    </lineage>
</organism>